<dbReference type="AlphaFoldDB" id="A0A5P3MTI1"/>
<evidence type="ECO:0000313" key="2">
    <source>
        <dbReference type="Proteomes" id="UP000325536"/>
    </source>
</evidence>
<accession>A0A5P3MTI1</accession>
<dbReference type="RefSeq" id="WP_123796005.1">
    <property type="nucleotide sequence ID" value="NZ_CP031699.1"/>
</dbReference>
<dbReference type="EMBL" id="CP031699">
    <property type="protein sequence ID" value="QEY24770.1"/>
    <property type="molecule type" value="Genomic_DNA"/>
</dbReference>
<reference evidence="1 2" key="1">
    <citation type="submission" date="2018-08" db="EMBL/GenBank/DDBJ databases">
        <title>Neisseria animalis ATCC 49930 complete genome.</title>
        <authorList>
            <person name="Veseli I.A."/>
            <person name="Mascarenhas dos Santos A.C."/>
            <person name="Buttler R."/>
            <person name="Pombert J.-F."/>
        </authorList>
    </citation>
    <scope>NUCLEOTIDE SEQUENCE [LARGE SCALE GENOMIC DNA]</scope>
    <source>
        <strain evidence="1 2">ATCC 49930</strain>
    </source>
</reference>
<dbReference type="KEGG" id="naq:D0T90_10085"/>
<dbReference type="PROSITE" id="PS51257">
    <property type="entry name" value="PROKAR_LIPOPROTEIN"/>
    <property type="match status" value="1"/>
</dbReference>
<keyword evidence="2" id="KW-1185">Reference proteome</keyword>
<sequence>MPENIFKQISPEILRLHRQTLHSLLATQGCRDCEIHHAVYITLNGLYYVWLPDMPSAHLSRAGILLIEDETSHTRLSWIADTRRIHRQDNLYRRISSALQRRMLRAKEKFHQAADSHLLELTPRQGRLTTADKDFPLSPHDLLKALYPASHKLGEFAL</sequence>
<proteinExistence type="predicted"/>
<dbReference type="Proteomes" id="UP000325536">
    <property type="component" value="Chromosome"/>
</dbReference>
<organism evidence="1 2">
    <name type="scientific">Neisseria animalis</name>
    <dbReference type="NCBI Taxonomy" id="492"/>
    <lineage>
        <taxon>Bacteria</taxon>
        <taxon>Pseudomonadati</taxon>
        <taxon>Pseudomonadota</taxon>
        <taxon>Betaproteobacteria</taxon>
        <taxon>Neisseriales</taxon>
        <taxon>Neisseriaceae</taxon>
        <taxon>Neisseria</taxon>
    </lineage>
</organism>
<dbReference type="OrthoDB" id="8605372at2"/>
<protein>
    <submittedName>
        <fullName evidence="1">Pyridoxamine 5'-phosphate oxidase family protein</fullName>
    </submittedName>
</protein>
<name>A0A5P3MTI1_NEIAN</name>
<evidence type="ECO:0000313" key="1">
    <source>
        <dbReference type="EMBL" id="QEY24770.1"/>
    </source>
</evidence>
<gene>
    <name evidence="1" type="ORF">D0T90_10085</name>
</gene>